<feature type="transmembrane region" description="Helical" evidence="1">
    <location>
        <begin position="125"/>
        <end position="147"/>
    </location>
</feature>
<keyword evidence="1" id="KW-1133">Transmembrane helix</keyword>
<reference evidence="3" key="1">
    <citation type="journal article" date="2019" name="Int. J. Syst. Evol. Microbiol.">
        <title>The Global Catalogue of Microorganisms (GCM) 10K type strain sequencing project: providing services to taxonomists for standard genome sequencing and annotation.</title>
        <authorList>
            <consortium name="The Broad Institute Genomics Platform"/>
            <consortium name="The Broad Institute Genome Sequencing Center for Infectious Disease"/>
            <person name="Wu L."/>
            <person name="Ma J."/>
        </authorList>
    </citation>
    <scope>NUCLEOTIDE SEQUENCE [LARGE SCALE GENOMIC DNA]</scope>
    <source>
        <strain evidence="3">JCM 17841</strain>
    </source>
</reference>
<feature type="transmembrane region" description="Helical" evidence="1">
    <location>
        <begin position="445"/>
        <end position="465"/>
    </location>
</feature>
<dbReference type="Proteomes" id="UP001501243">
    <property type="component" value="Unassembled WGS sequence"/>
</dbReference>
<evidence type="ECO:0000313" key="3">
    <source>
        <dbReference type="Proteomes" id="UP001501243"/>
    </source>
</evidence>
<sequence>MLKMDAVVGGEVPRRFLLLLALGSLALAAGYAALVLGTSSWAEAQALEAIYPYEGWHLPALGLAAWQYTGGGLAVLAALLTLAWVGLGPATLAGRAELEATLAEGWRLRAGVAHRWRGLSRRQRWLLLVHLVVLTAVRVYLSLTLPWADDGGSFEYFVRHGLLAVSAYYPVPNNHVLSNAIAWAFYQVHPGFWWAMRLPVLLASTLGTVLMFWGLLRRLGYWPAQLAAGAMGWTQLSLYHAAVGRGYWLGALLAAMVFLALLALLEESLEPGRRLAWAGLVGASILGCYAVPTFAYVVTAAFMWLVGQALQRHHWRQLARLATMGAVAGLATIALYSPLLLVSGRAALLANPYVRALPGASFWAQLPAHAWFVEGWLAGQRQLGGLLVGLGLGLFGMLVLASWRGRLAPTQARLVREVGWPALWFMLWPYVPMVVQRVLPPERTLFYKAWFFFVLVALALAVWPVRRAQWRWLLGLALVPYGAYQVASQVLGGRRLHRANADYEATYQWLVRQAPHQPILIANRFLWFWLRFEAHTQAPAQQWLADRYPRPGVAYAYILARGDSLAPAGAGRLVHRLGQVRIFRYRGLGAARPSAAVGAADSIFTR</sequence>
<comment type="caution">
    <text evidence="2">The sequence shown here is derived from an EMBL/GenBank/DDBJ whole genome shotgun (WGS) entry which is preliminary data.</text>
</comment>
<evidence type="ECO:0008006" key="4">
    <source>
        <dbReference type="Google" id="ProtNLM"/>
    </source>
</evidence>
<keyword evidence="1" id="KW-0472">Membrane</keyword>
<feature type="transmembrane region" description="Helical" evidence="1">
    <location>
        <begin position="246"/>
        <end position="265"/>
    </location>
</feature>
<name>A0ABP8QAK6_9BACT</name>
<dbReference type="EMBL" id="BAABGQ010000005">
    <property type="protein sequence ID" value="GAA4498906.1"/>
    <property type="molecule type" value="Genomic_DNA"/>
</dbReference>
<feature type="transmembrane region" description="Helical" evidence="1">
    <location>
        <begin position="277"/>
        <end position="306"/>
    </location>
</feature>
<feature type="transmembrane region" description="Helical" evidence="1">
    <location>
        <begin position="318"/>
        <end position="339"/>
    </location>
</feature>
<organism evidence="2 3">
    <name type="scientific">Hymenobacter ginsengisoli</name>
    <dbReference type="NCBI Taxonomy" id="1051626"/>
    <lineage>
        <taxon>Bacteria</taxon>
        <taxon>Pseudomonadati</taxon>
        <taxon>Bacteroidota</taxon>
        <taxon>Cytophagia</taxon>
        <taxon>Cytophagales</taxon>
        <taxon>Hymenobacteraceae</taxon>
        <taxon>Hymenobacter</taxon>
    </lineage>
</organism>
<protein>
    <recommendedName>
        <fullName evidence="4">Glycosyltransferase RgtA/B/C/D-like domain-containing protein</fullName>
    </recommendedName>
</protein>
<accession>A0ABP8QAK6</accession>
<proteinExistence type="predicted"/>
<feature type="transmembrane region" description="Helical" evidence="1">
    <location>
        <begin position="422"/>
        <end position="439"/>
    </location>
</feature>
<evidence type="ECO:0000313" key="2">
    <source>
        <dbReference type="EMBL" id="GAA4498906.1"/>
    </source>
</evidence>
<feature type="transmembrane region" description="Helical" evidence="1">
    <location>
        <begin position="65"/>
        <end position="87"/>
    </location>
</feature>
<gene>
    <name evidence="2" type="ORF">GCM10023172_16720</name>
</gene>
<feature type="transmembrane region" description="Helical" evidence="1">
    <location>
        <begin position="198"/>
        <end position="216"/>
    </location>
</feature>
<feature type="transmembrane region" description="Helical" evidence="1">
    <location>
        <begin position="383"/>
        <end position="401"/>
    </location>
</feature>
<keyword evidence="1" id="KW-0812">Transmembrane</keyword>
<keyword evidence="3" id="KW-1185">Reference proteome</keyword>
<evidence type="ECO:0000256" key="1">
    <source>
        <dbReference type="SAM" id="Phobius"/>
    </source>
</evidence>